<dbReference type="PROSITE" id="PS50237">
    <property type="entry name" value="HECT"/>
    <property type="match status" value="1"/>
</dbReference>
<dbReference type="InterPro" id="IPR035983">
    <property type="entry name" value="Hect_E3_ubiquitin_ligase"/>
</dbReference>
<dbReference type="InterPro" id="IPR000569">
    <property type="entry name" value="HECT_dom"/>
</dbReference>
<evidence type="ECO:0000256" key="3">
    <source>
        <dbReference type="PROSITE-ProRule" id="PRU00104"/>
    </source>
</evidence>
<dbReference type="SUPFAM" id="SSF56204">
    <property type="entry name" value="Hect, E3 ligase catalytic domain"/>
    <property type="match status" value="1"/>
</dbReference>
<feature type="domain" description="HECT" evidence="5">
    <location>
        <begin position="302"/>
        <end position="369"/>
    </location>
</feature>
<evidence type="ECO:0000256" key="2">
    <source>
        <dbReference type="ARBA" id="ARBA00022786"/>
    </source>
</evidence>
<gene>
    <name evidence="6" type="ORF">HF521_015939</name>
</gene>
<accession>A0A8T0BPT1</accession>
<evidence type="ECO:0000313" key="6">
    <source>
        <dbReference type="EMBL" id="KAF7709089.1"/>
    </source>
</evidence>
<evidence type="ECO:0000256" key="1">
    <source>
        <dbReference type="ARBA" id="ARBA00022679"/>
    </source>
</evidence>
<comment type="caution">
    <text evidence="3">Lacks conserved residue(s) required for the propagation of feature annotation.</text>
</comment>
<dbReference type="Proteomes" id="UP000606274">
    <property type="component" value="Unassembled WGS sequence"/>
</dbReference>
<dbReference type="EMBL" id="JABFDY010000003">
    <property type="protein sequence ID" value="KAF7709089.1"/>
    <property type="molecule type" value="Genomic_DNA"/>
</dbReference>
<comment type="caution">
    <text evidence="6">The sequence shown here is derived from an EMBL/GenBank/DDBJ whole genome shotgun (WGS) entry which is preliminary data.</text>
</comment>
<keyword evidence="2 3" id="KW-0833">Ubl conjugation pathway</keyword>
<evidence type="ECO:0000313" key="7">
    <source>
        <dbReference type="Proteomes" id="UP000606274"/>
    </source>
</evidence>
<organism evidence="6 7">
    <name type="scientific">Silurus meridionalis</name>
    <name type="common">Southern catfish</name>
    <name type="synonym">Silurus soldatovi meridionalis</name>
    <dbReference type="NCBI Taxonomy" id="175797"/>
    <lineage>
        <taxon>Eukaryota</taxon>
        <taxon>Metazoa</taxon>
        <taxon>Chordata</taxon>
        <taxon>Craniata</taxon>
        <taxon>Vertebrata</taxon>
        <taxon>Euteleostomi</taxon>
        <taxon>Actinopterygii</taxon>
        <taxon>Neopterygii</taxon>
        <taxon>Teleostei</taxon>
        <taxon>Ostariophysi</taxon>
        <taxon>Siluriformes</taxon>
        <taxon>Siluridae</taxon>
        <taxon>Silurus</taxon>
    </lineage>
</organism>
<reference evidence="6" key="1">
    <citation type="submission" date="2020-08" db="EMBL/GenBank/DDBJ databases">
        <title>Chromosome-level assembly of Southern catfish (Silurus meridionalis) provides insights into visual adaptation to the nocturnal and benthic lifestyles.</title>
        <authorList>
            <person name="Zhang Y."/>
            <person name="Wang D."/>
            <person name="Peng Z."/>
        </authorList>
    </citation>
    <scope>NUCLEOTIDE SEQUENCE</scope>
    <source>
        <strain evidence="6">SWU-2019-XX</strain>
        <tissue evidence="6">Muscle</tissue>
    </source>
</reference>
<evidence type="ECO:0000259" key="5">
    <source>
        <dbReference type="PROSITE" id="PS50237"/>
    </source>
</evidence>
<proteinExistence type="predicted"/>
<keyword evidence="7" id="KW-1185">Reference proteome</keyword>
<dbReference type="GO" id="GO:0004842">
    <property type="term" value="F:ubiquitin-protein transferase activity"/>
    <property type="evidence" value="ECO:0007669"/>
    <property type="project" value="InterPro"/>
</dbReference>
<sequence>MNAQFYRLLNEDPPEEKQASLLERQIIPLQMESFTPDQIHSNNALGRSSLYTRLKCQVHNTTASTPTGSGSHTAHTTASTPTGSGSHTAHTTASTPTGSGSHTAHTTASVSTGSGSHTAHTTASTPTGSGSHTAHTTARTSTGSGSHTAHTTASTPTGSGSHTAHTTASVSTGSGSHTAHTTASTPTGSGSHTATPLQARPQEVAAIQPTPLQARPQEVAAIQPTPLQARPQEMAAKFYIDSSGSDTEELDRELPAILKEFCEDNLDFNSNLTVIARRKNIFKSACVALSRGFFEWHKTPNIKFVGEMGEDYGGPRRAFFRLLMIELQSNLGIFEGKPGQLLFSYNQKALEENKFYTAGRLMAWSIIHNGQGMRCLNKELFMLMCGQKPDLSTFDELISWKMKLVASMIQQFTTELNSCGQLWEVVLINSTAFLPMITNTRGRLTRHEVRDLFSIVWSEPGSNRRDFEEDTFFQWECWLMLIQEEEVGISFEDVLVFVTAAETIPPLGF</sequence>
<keyword evidence="1" id="KW-0808">Transferase</keyword>
<dbReference type="Gene3D" id="3.90.1750.10">
    <property type="entry name" value="Hect, E3 ligase catalytic domains"/>
    <property type="match status" value="1"/>
</dbReference>
<feature type="region of interest" description="Disordered" evidence="4">
    <location>
        <begin position="61"/>
        <end position="196"/>
    </location>
</feature>
<evidence type="ECO:0000256" key="4">
    <source>
        <dbReference type="SAM" id="MobiDB-lite"/>
    </source>
</evidence>
<dbReference type="AlphaFoldDB" id="A0A8T0BPT1"/>
<feature type="compositionally biased region" description="Low complexity" evidence="4">
    <location>
        <begin position="61"/>
        <end position="195"/>
    </location>
</feature>
<name>A0A8T0BPT1_SILME</name>
<protein>
    <recommendedName>
        <fullName evidence="5">HECT domain-containing protein</fullName>
    </recommendedName>
</protein>